<keyword evidence="2" id="KW-1185">Reference proteome</keyword>
<protein>
    <submittedName>
        <fullName evidence="1">Uncharacterized protein</fullName>
    </submittedName>
</protein>
<dbReference type="AlphaFoldDB" id="A0A0V1IS87"/>
<proteinExistence type="predicted"/>
<accession>A0A0V1IS87</accession>
<comment type="caution">
    <text evidence="1">The sequence shown here is derived from an EMBL/GenBank/DDBJ whole genome shotgun (WGS) entry which is preliminary data.</text>
</comment>
<dbReference type="EMBL" id="JYDS01000098">
    <property type="protein sequence ID" value="KRZ25642.1"/>
    <property type="molecule type" value="Genomic_DNA"/>
</dbReference>
<evidence type="ECO:0000313" key="1">
    <source>
        <dbReference type="EMBL" id="KRZ25642.1"/>
    </source>
</evidence>
<reference evidence="1 2" key="1">
    <citation type="submission" date="2015-01" db="EMBL/GenBank/DDBJ databases">
        <title>Evolution of Trichinella species and genotypes.</title>
        <authorList>
            <person name="Korhonen P.K."/>
            <person name="Edoardo P."/>
            <person name="Giuseppe L.R."/>
            <person name="Gasser R.B."/>
        </authorList>
    </citation>
    <scope>NUCLEOTIDE SEQUENCE [LARGE SCALE GENOMIC DNA]</scope>
    <source>
        <strain evidence="1">ISS588</strain>
    </source>
</reference>
<organism evidence="1 2">
    <name type="scientific">Trichinella pseudospiralis</name>
    <name type="common">Parasitic roundworm</name>
    <dbReference type="NCBI Taxonomy" id="6337"/>
    <lineage>
        <taxon>Eukaryota</taxon>
        <taxon>Metazoa</taxon>
        <taxon>Ecdysozoa</taxon>
        <taxon>Nematoda</taxon>
        <taxon>Enoplea</taxon>
        <taxon>Dorylaimia</taxon>
        <taxon>Trichinellida</taxon>
        <taxon>Trichinellidae</taxon>
        <taxon>Trichinella</taxon>
    </lineage>
</organism>
<gene>
    <name evidence="1" type="ORF">T4B_14590</name>
</gene>
<sequence>MDYSEQQMQVHRTLIQQTFIIFALRIFMSDAGDKQYEVLENGNWSYDSGNLKVNNRCNSGEEHNNDYCKVPTHIISREKFRFFNVLESRYSNACLRENACKFLFHFYAYAYVASVPMIAGQRCAMLRNKI</sequence>
<name>A0A0V1IS87_TRIPS</name>
<dbReference type="Proteomes" id="UP000054805">
    <property type="component" value="Unassembled WGS sequence"/>
</dbReference>
<evidence type="ECO:0000313" key="2">
    <source>
        <dbReference type="Proteomes" id="UP000054805"/>
    </source>
</evidence>